<dbReference type="Gene3D" id="3.90.79.10">
    <property type="entry name" value="Nucleoside Triphosphate Pyrophosphohydrolase"/>
    <property type="match status" value="1"/>
</dbReference>
<evidence type="ECO:0000256" key="1">
    <source>
        <dbReference type="ARBA" id="ARBA00001946"/>
    </source>
</evidence>
<protein>
    <submittedName>
        <fullName evidence="5">DNA mismatch repair protein MutT</fullName>
    </submittedName>
</protein>
<feature type="domain" description="Nudix hydrolase" evidence="4">
    <location>
        <begin position="1"/>
        <end position="130"/>
    </location>
</feature>
<gene>
    <name evidence="5" type="ORF">DC3_30880</name>
</gene>
<organism evidence="5 6">
    <name type="scientific">Deinococcus cellulosilyticus (strain DSM 18568 / NBRC 106333 / KACC 11606 / 5516J-15)</name>
    <dbReference type="NCBI Taxonomy" id="1223518"/>
    <lineage>
        <taxon>Bacteria</taxon>
        <taxon>Thermotogati</taxon>
        <taxon>Deinococcota</taxon>
        <taxon>Deinococci</taxon>
        <taxon>Deinococcales</taxon>
        <taxon>Deinococcaceae</taxon>
        <taxon>Deinococcus</taxon>
    </lineage>
</organism>
<name>A0A511N3K8_DEIC1</name>
<dbReference type="OrthoDB" id="511483at2"/>
<dbReference type="GO" id="GO:0016787">
    <property type="term" value="F:hydrolase activity"/>
    <property type="evidence" value="ECO:0007669"/>
    <property type="project" value="UniProtKB-KW"/>
</dbReference>
<dbReference type="EMBL" id="BJXB01000013">
    <property type="protein sequence ID" value="GEM47453.1"/>
    <property type="molecule type" value="Genomic_DNA"/>
</dbReference>
<dbReference type="InterPro" id="IPR020084">
    <property type="entry name" value="NUDIX_hydrolase_CS"/>
</dbReference>
<sequence length="132" mass="14543">MQRVRAILIEKDHVALIHREKMLEGAPVQYYVFPGGGIEAGETPEEGVRREILEELGLEIEVSSLFAELHGQSHEGFFVCKVRGGTFGTGQGPEFSGLGNGTYTPVWVPLSRLADLPVLPEAVKTRLLETHF</sequence>
<dbReference type="InterPro" id="IPR000086">
    <property type="entry name" value="NUDIX_hydrolase_dom"/>
</dbReference>
<comment type="caution">
    <text evidence="5">The sequence shown here is derived from an EMBL/GenBank/DDBJ whole genome shotgun (WGS) entry which is preliminary data.</text>
</comment>
<proteinExistence type="inferred from homology"/>
<dbReference type="PROSITE" id="PS00893">
    <property type="entry name" value="NUDIX_BOX"/>
    <property type="match status" value="1"/>
</dbReference>
<comment type="similarity">
    <text evidence="3">Belongs to the Nudix hydrolase family.</text>
</comment>
<dbReference type="PANTHER" id="PTHR43046:SF14">
    <property type="entry name" value="MUTT_NUDIX FAMILY PROTEIN"/>
    <property type="match status" value="1"/>
</dbReference>
<dbReference type="PRINTS" id="PR00502">
    <property type="entry name" value="NUDIXFAMILY"/>
</dbReference>
<evidence type="ECO:0000259" key="4">
    <source>
        <dbReference type="PROSITE" id="PS51462"/>
    </source>
</evidence>
<keyword evidence="6" id="KW-1185">Reference proteome</keyword>
<keyword evidence="2 3" id="KW-0378">Hydrolase</keyword>
<dbReference type="PANTHER" id="PTHR43046">
    <property type="entry name" value="GDP-MANNOSE MANNOSYL HYDROLASE"/>
    <property type="match status" value="1"/>
</dbReference>
<dbReference type="SUPFAM" id="SSF55811">
    <property type="entry name" value="Nudix"/>
    <property type="match status" value="1"/>
</dbReference>
<accession>A0A511N3K8</accession>
<dbReference type="PROSITE" id="PS51462">
    <property type="entry name" value="NUDIX"/>
    <property type="match status" value="1"/>
</dbReference>
<dbReference type="AlphaFoldDB" id="A0A511N3K8"/>
<dbReference type="RefSeq" id="WP_146885708.1">
    <property type="nucleotide sequence ID" value="NZ_BJXB01000013.1"/>
</dbReference>
<evidence type="ECO:0000313" key="5">
    <source>
        <dbReference type="EMBL" id="GEM47453.1"/>
    </source>
</evidence>
<dbReference type="InterPro" id="IPR015797">
    <property type="entry name" value="NUDIX_hydrolase-like_dom_sf"/>
</dbReference>
<evidence type="ECO:0000313" key="6">
    <source>
        <dbReference type="Proteomes" id="UP000321306"/>
    </source>
</evidence>
<evidence type="ECO:0000256" key="3">
    <source>
        <dbReference type="RuleBase" id="RU003476"/>
    </source>
</evidence>
<dbReference type="InterPro" id="IPR020476">
    <property type="entry name" value="Nudix_hydrolase"/>
</dbReference>
<comment type="cofactor">
    <cofactor evidence="1">
        <name>Mg(2+)</name>
        <dbReference type="ChEBI" id="CHEBI:18420"/>
    </cofactor>
</comment>
<dbReference type="Proteomes" id="UP000321306">
    <property type="component" value="Unassembled WGS sequence"/>
</dbReference>
<dbReference type="CDD" id="cd04669">
    <property type="entry name" value="NUDIX_Hydrolase"/>
    <property type="match status" value="1"/>
</dbReference>
<evidence type="ECO:0000256" key="2">
    <source>
        <dbReference type="ARBA" id="ARBA00022801"/>
    </source>
</evidence>
<reference evidence="5 6" key="1">
    <citation type="submission" date="2019-07" db="EMBL/GenBank/DDBJ databases">
        <title>Whole genome shotgun sequence of Deinococcus cellulosilyticus NBRC 106333.</title>
        <authorList>
            <person name="Hosoyama A."/>
            <person name="Uohara A."/>
            <person name="Ohji S."/>
            <person name="Ichikawa N."/>
        </authorList>
    </citation>
    <scope>NUCLEOTIDE SEQUENCE [LARGE SCALE GENOMIC DNA]</scope>
    <source>
        <strain evidence="5 6">NBRC 106333</strain>
    </source>
</reference>
<dbReference type="Pfam" id="PF00293">
    <property type="entry name" value="NUDIX"/>
    <property type="match status" value="1"/>
</dbReference>